<evidence type="ECO:0000256" key="7">
    <source>
        <dbReference type="SAM" id="MobiDB-lite"/>
    </source>
</evidence>
<comment type="subcellular location">
    <subcellularLocation>
        <location evidence="1">Membrane</location>
        <topology evidence="1">Multi-pass membrane protein</topology>
    </subcellularLocation>
</comment>
<proteinExistence type="inferred from homology"/>
<feature type="transmembrane region" description="Helical" evidence="8">
    <location>
        <begin position="446"/>
        <end position="463"/>
    </location>
</feature>
<dbReference type="GO" id="GO:0005886">
    <property type="term" value="C:plasma membrane"/>
    <property type="evidence" value="ECO:0007669"/>
    <property type="project" value="TreeGrafter"/>
</dbReference>
<dbReference type="PANTHER" id="PTHR10332">
    <property type="entry name" value="EQUILIBRATIVE NUCLEOSIDE TRANSPORTER"/>
    <property type="match status" value="1"/>
</dbReference>
<feature type="transmembrane region" description="Helical" evidence="8">
    <location>
        <begin position="210"/>
        <end position="229"/>
    </location>
</feature>
<dbReference type="AlphaFoldDB" id="A0A7J7IZ79"/>
<evidence type="ECO:0000313" key="10">
    <source>
        <dbReference type="Proteomes" id="UP000593567"/>
    </source>
</evidence>
<protein>
    <recommendedName>
        <fullName evidence="11">SLC29A1</fullName>
    </recommendedName>
</protein>
<keyword evidence="3" id="KW-0813">Transport</keyword>
<evidence type="ECO:0000256" key="5">
    <source>
        <dbReference type="ARBA" id="ARBA00022989"/>
    </source>
</evidence>
<dbReference type="EMBL" id="VXIV02003250">
    <property type="protein sequence ID" value="KAF6019199.1"/>
    <property type="molecule type" value="Genomic_DNA"/>
</dbReference>
<evidence type="ECO:0000256" key="2">
    <source>
        <dbReference type="ARBA" id="ARBA00007965"/>
    </source>
</evidence>
<evidence type="ECO:0000256" key="6">
    <source>
        <dbReference type="ARBA" id="ARBA00023136"/>
    </source>
</evidence>
<evidence type="ECO:0000313" key="9">
    <source>
        <dbReference type="EMBL" id="KAF6019199.1"/>
    </source>
</evidence>
<feature type="transmembrane region" description="Helical" evidence="8">
    <location>
        <begin position="235"/>
        <end position="254"/>
    </location>
</feature>
<feature type="region of interest" description="Disordered" evidence="7">
    <location>
        <begin position="340"/>
        <end position="362"/>
    </location>
</feature>
<evidence type="ECO:0000256" key="3">
    <source>
        <dbReference type="ARBA" id="ARBA00022448"/>
    </source>
</evidence>
<keyword evidence="4 8" id="KW-0812">Transmembrane</keyword>
<dbReference type="PANTHER" id="PTHR10332:SF80">
    <property type="entry name" value="EQUILIBRATIVE NUCLEOSIDE TRANSPORTER 2, ISOFORM A"/>
    <property type="match status" value="1"/>
</dbReference>
<dbReference type="Proteomes" id="UP000593567">
    <property type="component" value="Unassembled WGS sequence"/>
</dbReference>
<dbReference type="Pfam" id="PF01733">
    <property type="entry name" value="Nucleoside_tran"/>
    <property type="match status" value="1"/>
</dbReference>
<keyword evidence="6 8" id="KW-0472">Membrane</keyword>
<feature type="transmembrane region" description="Helical" evidence="8">
    <location>
        <begin position="131"/>
        <end position="157"/>
    </location>
</feature>
<accession>A0A7J7IZ79</accession>
<evidence type="ECO:0000256" key="4">
    <source>
        <dbReference type="ARBA" id="ARBA00022692"/>
    </source>
</evidence>
<feature type="transmembrane region" description="Helical" evidence="8">
    <location>
        <begin position="377"/>
        <end position="398"/>
    </location>
</feature>
<keyword evidence="10" id="KW-1185">Reference proteome</keyword>
<name>A0A7J7IZ79_BUGNE</name>
<dbReference type="InterPro" id="IPR002259">
    <property type="entry name" value="Eqnu_transpt"/>
</dbReference>
<keyword evidence="5 8" id="KW-1133">Transmembrane helix</keyword>
<feature type="transmembrane region" description="Helical" evidence="8">
    <location>
        <begin position="177"/>
        <end position="198"/>
    </location>
</feature>
<dbReference type="SUPFAM" id="SSF103473">
    <property type="entry name" value="MFS general substrate transporter"/>
    <property type="match status" value="1"/>
</dbReference>
<evidence type="ECO:0008006" key="11">
    <source>
        <dbReference type="Google" id="ProtNLM"/>
    </source>
</evidence>
<feature type="transmembrane region" description="Helical" evidence="8">
    <location>
        <begin position="304"/>
        <end position="326"/>
    </location>
</feature>
<comment type="similarity">
    <text evidence="2">Belongs to the SLC29A/ENT transporter (TC 2.A.57) family.</text>
</comment>
<reference evidence="9" key="1">
    <citation type="submission" date="2020-06" db="EMBL/GenBank/DDBJ databases">
        <title>Draft genome of Bugula neritina, a colonial animal packing powerful symbionts and potential medicines.</title>
        <authorList>
            <person name="Rayko M."/>
        </authorList>
    </citation>
    <scope>NUCLEOTIDE SEQUENCE [LARGE SCALE GENOMIC DNA]</scope>
    <source>
        <strain evidence="9">Kwan_BN1</strain>
    </source>
</reference>
<evidence type="ECO:0000256" key="8">
    <source>
        <dbReference type="SAM" id="Phobius"/>
    </source>
</evidence>
<evidence type="ECO:0000256" key="1">
    <source>
        <dbReference type="ARBA" id="ARBA00004141"/>
    </source>
</evidence>
<dbReference type="PRINTS" id="PR01130">
    <property type="entry name" value="DERENTRNSPRT"/>
</dbReference>
<dbReference type="InterPro" id="IPR036259">
    <property type="entry name" value="MFS_trans_sf"/>
</dbReference>
<organism evidence="9 10">
    <name type="scientific">Bugula neritina</name>
    <name type="common">Brown bryozoan</name>
    <name type="synonym">Sertularia neritina</name>
    <dbReference type="NCBI Taxonomy" id="10212"/>
    <lineage>
        <taxon>Eukaryota</taxon>
        <taxon>Metazoa</taxon>
        <taxon>Spiralia</taxon>
        <taxon>Lophotrochozoa</taxon>
        <taxon>Bryozoa</taxon>
        <taxon>Gymnolaemata</taxon>
        <taxon>Cheilostomatida</taxon>
        <taxon>Flustrina</taxon>
        <taxon>Buguloidea</taxon>
        <taxon>Bugulidae</taxon>
        <taxon>Bugula</taxon>
    </lineage>
</organism>
<feature type="transmembrane region" description="Helical" evidence="8">
    <location>
        <begin position="418"/>
        <end position="439"/>
    </location>
</feature>
<gene>
    <name evidence="9" type="ORF">EB796_022502</name>
</gene>
<comment type="caution">
    <text evidence="9">The sequence shown here is derived from an EMBL/GenBank/DDBJ whole genome shotgun (WGS) entry which is preliminary data.</text>
</comment>
<feature type="transmembrane region" description="Helical" evidence="8">
    <location>
        <begin position="483"/>
        <end position="505"/>
    </location>
</feature>
<dbReference type="GO" id="GO:0005337">
    <property type="term" value="F:nucleoside transmembrane transporter activity"/>
    <property type="evidence" value="ECO:0007669"/>
    <property type="project" value="InterPro"/>
</dbReference>
<dbReference type="OrthoDB" id="1856718at2759"/>
<feature type="transmembrane region" description="Helical" evidence="8">
    <location>
        <begin position="517"/>
        <end position="543"/>
    </location>
</feature>
<sequence length="546" mass="59966">MMSSHPTENGSHPKSDTKGLIVGDQVIKNYHVIEPGTYKSSLHAPSPFASRVSAFGSKSSANAFGSVRSIASRASQRLAQAKPTLQSSWMNVAAPVPLGGSFLALNKQSEKLKSEGDFDRETTAPPDKFKLVYLIFILHGIGTLLPWNMFLTANSYFTDFKLAAKANETESEYAKNFLSYLGITAQFPNLILNAINIFCQCGGGRTTVKIAGSIVVLILMFIVTIVMAMVNSQEWQGAFFGLTMATVVVINMSSGVYQNCLYGIAGTFPMKYTNAVIVGSNVSGTLTAIIMIITLLASPSLQLAAIWYFIAAVITLCIALVTYFLLPTMKFYKHFTMTEGKTEGGSEKSLVADDSCSSSDESNTIERPPYCKIFKQIYPQLIGVWLTFFVSLVCFPAVQADIRPSDPNLFIPEKLYTPITTFLFFNLFATLGSLTTELIKKPGPRFVLIPIVLRFLYIPFFMLCNFRPELRSIPVYISNDYAYFAGGITMAFTSGYFSSLCMMYAPSLVEPKWAGTAAMISAFFLILGIVSGVQFTLVVSWLVEHI</sequence>
<feature type="transmembrane region" description="Helical" evidence="8">
    <location>
        <begin position="275"/>
        <end position="298"/>
    </location>
</feature>